<keyword evidence="2" id="KW-0805">Transcription regulation</keyword>
<dbReference type="GO" id="GO:0006355">
    <property type="term" value="P:regulation of DNA-templated transcription"/>
    <property type="evidence" value="ECO:0007669"/>
    <property type="project" value="EnsemblPlants"/>
</dbReference>
<proteinExistence type="inferred from homology"/>
<dbReference type="AlphaFoldDB" id="A0AB40CQ68"/>
<dbReference type="PROSITE" id="PS50888">
    <property type="entry name" value="BHLH"/>
    <property type="match status" value="1"/>
</dbReference>
<dbReference type="PANTHER" id="PTHR46834">
    <property type="entry name" value="TRANSCRIPTION FACTOR BHLH91"/>
    <property type="match status" value="1"/>
</dbReference>
<organism evidence="7 8">
    <name type="scientific">Dioscorea cayennensis subsp. rotundata</name>
    <name type="common">White Guinea yam</name>
    <name type="synonym">Dioscorea rotundata</name>
    <dbReference type="NCBI Taxonomy" id="55577"/>
    <lineage>
        <taxon>Eukaryota</taxon>
        <taxon>Viridiplantae</taxon>
        <taxon>Streptophyta</taxon>
        <taxon>Embryophyta</taxon>
        <taxon>Tracheophyta</taxon>
        <taxon>Spermatophyta</taxon>
        <taxon>Magnoliopsida</taxon>
        <taxon>Liliopsida</taxon>
        <taxon>Dioscoreales</taxon>
        <taxon>Dioscoreaceae</taxon>
        <taxon>Dioscorea</taxon>
    </lineage>
</organism>
<dbReference type="GO" id="GO:0048658">
    <property type="term" value="P:anther wall tapetum development"/>
    <property type="evidence" value="ECO:0007669"/>
    <property type="project" value="EnsemblPlants"/>
</dbReference>
<evidence type="ECO:0000313" key="8">
    <source>
        <dbReference type="RefSeq" id="XP_039141504.1"/>
    </source>
</evidence>
<evidence type="ECO:0000256" key="4">
    <source>
        <dbReference type="ARBA" id="ARBA00023242"/>
    </source>
</evidence>
<comment type="similarity">
    <text evidence="1">Belongs to the bHLH protein family.</text>
</comment>
<keyword evidence="4" id="KW-0539">Nucleus</keyword>
<evidence type="ECO:0000256" key="2">
    <source>
        <dbReference type="ARBA" id="ARBA00023015"/>
    </source>
</evidence>
<dbReference type="RefSeq" id="XP_039141504.1">
    <property type="nucleotide sequence ID" value="XM_039285570.1"/>
</dbReference>
<dbReference type="Proteomes" id="UP001515500">
    <property type="component" value="Chromosome 16"/>
</dbReference>
<feature type="region of interest" description="Disordered" evidence="5">
    <location>
        <begin position="56"/>
        <end position="84"/>
    </location>
</feature>
<dbReference type="InterPro" id="IPR045895">
    <property type="entry name" value="bHLH91-like"/>
</dbReference>
<feature type="domain" description="BHLH" evidence="6">
    <location>
        <begin position="264"/>
        <end position="313"/>
    </location>
</feature>
<dbReference type="PANTHER" id="PTHR46834:SF1">
    <property type="entry name" value="TRANSCRIPTION FACTOR BHLH10"/>
    <property type="match status" value="1"/>
</dbReference>
<sequence length="472" mass="52909">MYSHASGYFDHCQESSQAHQEPLIIGVESDHPSLDHQNNNINNDLEDNMKISNFSLEDLSNPHNNDDNNNNNNSGDPPGMGLDQLQHQLGFDIEHELHSHLIQEAHPLDSSTDWNTTMQDIQNMSDQQPNMQCYDHTSTYPVPDLLNLLQLPRCSSMAASMSFSKPGSFPLDVFGELPGTAESGSVLYDSSLHLGYPTPPQTNLLRDLFQSLPQNYGLFGGIDERDHVGGVAGGGGGTVFQEMDGRQYDNTVIDYRKEIIGNKGEVKGNFATERQRREQLNEKYKALKSLVPNPTKADRASIVGDAIEYINELRRTLSELKILVEKKRHGRERRKMVRTTDVEEVAGDMESSSMRPLRDEHDHHPLNGALRSSWLQRKSKDSFVDVRIVDDEVNIKLSQKKKVNCLLFVAKALDELQLNLIHVSGGNIGEHYIFMLNTKISEGSSVYAGAVAKKLLEVMDRQYTTATFPSGF</sequence>
<dbReference type="GO" id="GO:0043068">
    <property type="term" value="P:positive regulation of programmed cell death"/>
    <property type="evidence" value="ECO:0007669"/>
    <property type="project" value="EnsemblPlants"/>
</dbReference>
<keyword evidence="3" id="KW-0804">Transcription</keyword>
<accession>A0AB40CQ68</accession>
<protein>
    <submittedName>
        <fullName evidence="8">Transcription factor EAT1-like isoform X1</fullName>
    </submittedName>
</protein>
<evidence type="ECO:0000256" key="1">
    <source>
        <dbReference type="ARBA" id="ARBA00005510"/>
    </source>
</evidence>
<evidence type="ECO:0000256" key="3">
    <source>
        <dbReference type="ARBA" id="ARBA00023163"/>
    </source>
</evidence>
<dbReference type="SUPFAM" id="SSF47459">
    <property type="entry name" value="HLH, helix-loop-helix DNA-binding domain"/>
    <property type="match status" value="1"/>
</dbReference>
<dbReference type="InterPro" id="IPR045896">
    <property type="entry name" value="MYC1-like_bHLH"/>
</dbReference>
<dbReference type="GO" id="GO:0046983">
    <property type="term" value="F:protein dimerization activity"/>
    <property type="evidence" value="ECO:0007669"/>
    <property type="project" value="InterPro"/>
</dbReference>
<dbReference type="InterPro" id="IPR036638">
    <property type="entry name" value="HLH_DNA-bd_sf"/>
</dbReference>
<evidence type="ECO:0000313" key="7">
    <source>
        <dbReference type="Proteomes" id="UP001515500"/>
    </source>
</evidence>
<gene>
    <name evidence="8" type="primary">LOC120278834</name>
</gene>
<dbReference type="SMART" id="SM00353">
    <property type="entry name" value="HLH"/>
    <property type="match status" value="1"/>
</dbReference>
<dbReference type="CDD" id="cd18918">
    <property type="entry name" value="bHLH_AtMYC1_like"/>
    <property type="match status" value="1"/>
</dbReference>
<dbReference type="FunFam" id="4.10.280.10:FF:000109">
    <property type="entry name" value="Transcription factor bHLH91-like"/>
    <property type="match status" value="1"/>
</dbReference>
<dbReference type="GO" id="GO:0005634">
    <property type="term" value="C:nucleus"/>
    <property type="evidence" value="ECO:0007669"/>
    <property type="project" value="EnsemblPlants"/>
</dbReference>
<dbReference type="Gene3D" id="4.10.280.10">
    <property type="entry name" value="Helix-loop-helix DNA-binding domain"/>
    <property type="match status" value="1"/>
</dbReference>
<name>A0AB40CQ68_DIOCR</name>
<dbReference type="GeneID" id="120278834"/>
<dbReference type="Pfam" id="PF00010">
    <property type="entry name" value="HLH"/>
    <property type="match status" value="1"/>
</dbReference>
<reference evidence="8" key="1">
    <citation type="submission" date="2025-08" db="UniProtKB">
        <authorList>
            <consortium name="RefSeq"/>
        </authorList>
    </citation>
    <scope>IDENTIFICATION</scope>
</reference>
<evidence type="ECO:0000256" key="5">
    <source>
        <dbReference type="SAM" id="MobiDB-lite"/>
    </source>
</evidence>
<evidence type="ECO:0000259" key="6">
    <source>
        <dbReference type="PROSITE" id="PS50888"/>
    </source>
</evidence>
<dbReference type="InterPro" id="IPR011598">
    <property type="entry name" value="bHLH_dom"/>
</dbReference>
<dbReference type="GO" id="GO:0009555">
    <property type="term" value="P:pollen development"/>
    <property type="evidence" value="ECO:0007669"/>
    <property type="project" value="EnsemblPlants"/>
</dbReference>
<keyword evidence="7" id="KW-1185">Reference proteome</keyword>